<dbReference type="KEGG" id="tce:A3L02_00020"/>
<protein>
    <recommendedName>
        <fullName evidence="4">Major facilitator superfamily (MFS) profile domain-containing protein</fullName>
    </recommendedName>
</protein>
<feature type="transmembrane region" description="Helical" evidence="1">
    <location>
        <begin position="91"/>
        <end position="108"/>
    </location>
</feature>
<feature type="transmembrane region" description="Helical" evidence="1">
    <location>
        <begin position="133"/>
        <end position="155"/>
    </location>
</feature>
<accession>A0A218NZF4</accession>
<dbReference type="SUPFAM" id="SSF103473">
    <property type="entry name" value="MFS general substrate transporter"/>
    <property type="match status" value="1"/>
</dbReference>
<keyword evidence="1" id="KW-0812">Transmembrane</keyword>
<dbReference type="Pfam" id="PF07690">
    <property type="entry name" value="MFS_1"/>
    <property type="match status" value="1"/>
</dbReference>
<dbReference type="PANTHER" id="PTHR23530:SF1">
    <property type="entry name" value="PERMEASE, MAJOR FACILITATOR SUPERFAMILY-RELATED"/>
    <property type="match status" value="1"/>
</dbReference>
<dbReference type="InterPro" id="IPR011701">
    <property type="entry name" value="MFS"/>
</dbReference>
<dbReference type="Gene3D" id="1.20.1250.20">
    <property type="entry name" value="MFS general substrate transporter like domains"/>
    <property type="match status" value="1"/>
</dbReference>
<dbReference type="GO" id="GO:0022857">
    <property type="term" value="F:transmembrane transporter activity"/>
    <property type="evidence" value="ECO:0007669"/>
    <property type="project" value="InterPro"/>
</dbReference>
<feature type="transmembrane region" description="Helical" evidence="1">
    <location>
        <begin position="284"/>
        <end position="304"/>
    </location>
</feature>
<dbReference type="Proteomes" id="UP000197156">
    <property type="component" value="Chromosome"/>
</dbReference>
<gene>
    <name evidence="2" type="ORF">A3L02_00020</name>
</gene>
<dbReference type="AlphaFoldDB" id="A0A218NZF4"/>
<reference evidence="2 3" key="1">
    <citation type="submission" date="2016-03" db="EMBL/GenBank/DDBJ databases">
        <title>Complete genome sequence of Thermococcus celer.</title>
        <authorList>
            <person name="Oger P.M."/>
        </authorList>
    </citation>
    <scope>NUCLEOTIDE SEQUENCE [LARGE SCALE GENOMIC DNA]</scope>
    <source>
        <strain evidence="2 3">Vu 13</strain>
    </source>
</reference>
<feature type="transmembrane region" description="Helical" evidence="1">
    <location>
        <begin position="222"/>
        <end position="245"/>
    </location>
</feature>
<keyword evidence="1" id="KW-0472">Membrane</keyword>
<keyword evidence="3" id="KW-1185">Reference proteome</keyword>
<name>A0A218NZF4_THECE</name>
<dbReference type="InterPro" id="IPR036259">
    <property type="entry name" value="MFS_trans_sf"/>
</dbReference>
<dbReference type="EMBL" id="CP014854">
    <property type="protein sequence ID" value="ASI98070.1"/>
    <property type="molecule type" value="Genomic_DNA"/>
</dbReference>
<proteinExistence type="predicted"/>
<evidence type="ECO:0000256" key="1">
    <source>
        <dbReference type="SAM" id="Phobius"/>
    </source>
</evidence>
<evidence type="ECO:0008006" key="4">
    <source>
        <dbReference type="Google" id="ProtNLM"/>
    </source>
</evidence>
<dbReference type="PANTHER" id="PTHR23530">
    <property type="entry name" value="TRANSPORT PROTEIN-RELATED"/>
    <property type="match status" value="1"/>
</dbReference>
<feature type="transmembrane region" description="Helical" evidence="1">
    <location>
        <begin position="20"/>
        <end position="47"/>
    </location>
</feature>
<evidence type="ECO:0000313" key="2">
    <source>
        <dbReference type="EMBL" id="ASI98070.1"/>
    </source>
</evidence>
<feature type="transmembrane region" description="Helical" evidence="1">
    <location>
        <begin position="68"/>
        <end position="85"/>
    </location>
</feature>
<feature type="transmembrane region" description="Helical" evidence="1">
    <location>
        <begin position="167"/>
        <end position="186"/>
    </location>
</feature>
<sequence length="316" mass="34635">MLGTFLVGMSMILLTIFERLPIYIVLLSAFLGGAGMAFISGSLEAWAVDEFGKKDVKRLFSDMGTLKNIAGVIASILSGILVKYAGLKYPLFISGLLGVFSPAVLFSLPDNRGYSEGRTLLRKNLKLFQNPDFSMLVFLSLLVSSMLSVFFVVWPVTLKNLGAPKSILGPVYFSLMLSMSLGSYIARKVSMPLRGVSFFLIFGTAITIAIALVLKWNIDSYIIVLALLYVLEVLIGLYYVFMGYIRNSIVPSEIRASAISMISLVNSAVGIVILPLFLSLGELHVKWIICSLLLALGLIPLKAWKTYLSSILSQEM</sequence>
<keyword evidence="1" id="KW-1133">Transmembrane helix</keyword>
<organism evidence="2 3">
    <name type="scientific">Thermococcus celer Vu 13 = JCM 8558</name>
    <dbReference type="NCBI Taxonomy" id="1293037"/>
    <lineage>
        <taxon>Archaea</taxon>
        <taxon>Methanobacteriati</taxon>
        <taxon>Methanobacteriota</taxon>
        <taxon>Thermococci</taxon>
        <taxon>Thermococcales</taxon>
        <taxon>Thermococcaceae</taxon>
        <taxon>Thermococcus</taxon>
    </lineage>
</organism>
<dbReference type="InterPro" id="IPR053160">
    <property type="entry name" value="MFS_DHA3_Transporter"/>
</dbReference>
<feature type="transmembrane region" description="Helical" evidence="1">
    <location>
        <begin position="198"/>
        <end position="216"/>
    </location>
</feature>
<evidence type="ECO:0000313" key="3">
    <source>
        <dbReference type="Proteomes" id="UP000197156"/>
    </source>
</evidence>
<feature type="transmembrane region" description="Helical" evidence="1">
    <location>
        <begin position="257"/>
        <end position="278"/>
    </location>
</feature>